<dbReference type="EMBL" id="MN740152">
    <property type="protein sequence ID" value="QHT89731.1"/>
    <property type="molecule type" value="Genomic_DNA"/>
</dbReference>
<name>A0A6C0I9N4_9ZZZZ</name>
<keyword evidence="6" id="KW-0946">Virion</keyword>
<feature type="domain" description="Poly(A) polymerase catalytic subunit" evidence="9">
    <location>
        <begin position="53"/>
        <end position="180"/>
    </location>
</feature>
<keyword evidence="3" id="KW-0808">Transferase</keyword>
<dbReference type="GO" id="GO:0005524">
    <property type="term" value="F:ATP binding"/>
    <property type="evidence" value="ECO:0007669"/>
    <property type="project" value="UniProtKB-KW"/>
</dbReference>
<feature type="coiled-coil region" evidence="8">
    <location>
        <begin position="16"/>
        <end position="43"/>
    </location>
</feature>
<dbReference type="GO" id="GO:0016740">
    <property type="term" value="F:transferase activity"/>
    <property type="evidence" value="ECO:0007669"/>
    <property type="project" value="UniProtKB-KW"/>
</dbReference>
<evidence type="ECO:0000256" key="7">
    <source>
        <dbReference type="ARBA" id="ARBA00023163"/>
    </source>
</evidence>
<proteinExistence type="predicted"/>
<comment type="subcellular location">
    <subcellularLocation>
        <location evidence="1">Virion</location>
    </subcellularLocation>
</comment>
<keyword evidence="8" id="KW-0175">Coiled coil</keyword>
<dbReference type="GO" id="GO:0006397">
    <property type="term" value="P:mRNA processing"/>
    <property type="evidence" value="ECO:0007669"/>
    <property type="project" value="UniProtKB-KW"/>
</dbReference>
<protein>
    <recommendedName>
        <fullName evidence="9">Poly(A) polymerase catalytic subunit domain-containing protein</fullName>
    </recommendedName>
</protein>
<keyword evidence="4" id="KW-0547">Nucleotide-binding</keyword>
<evidence type="ECO:0000256" key="4">
    <source>
        <dbReference type="ARBA" id="ARBA00022741"/>
    </source>
</evidence>
<organism evidence="10">
    <name type="scientific">viral metagenome</name>
    <dbReference type="NCBI Taxonomy" id="1070528"/>
    <lineage>
        <taxon>unclassified sequences</taxon>
        <taxon>metagenomes</taxon>
        <taxon>organismal metagenomes</taxon>
    </lineage>
</organism>
<evidence type="ECO:0000256" key="8">
    <source>
        <dbReference type="SAM" id="Coils"/>
    </source>
</evidence>
<evidence type="ECO:0000256" key="2">
    <source>
        <dbReference type="ARBA" id="ARBA00022664"/>
    </source>
</evidence>
<dbReference type="AlphaFoldDB" id="A0A6C0I9N4"/>
<evidence type="ECO:0000256" key="1">
    <source>
        <dbReference type="ARBA" id="ARBA00004328"/>
    </source>
</evidence>
<reference evidence="10" key="1">
    <citation type="journal article" date="2020" name="Nature">
        <title>Giant virus diversity and host interactions through global metagenomics.</title>
        <authorList>
            <person name="Schulz F."/>
            <person name="Roux S."/>
            <person name="Paez-Espino D."/>
            <person name="Jungbluth S."/>
            <person name="Walsh D.A."/>
            <person name="Denef V.J."/>
            <person name="McMahon K.D."/>
            <person name="Konstantinidis K.T."/>
            <person name="Eloe-Fadrosh E.A."/>
            <person name="Kyrpides N.C."/>
            <person name="Woyke T."/>
        </authorList>
    </citation>
    <scope>NUCLEOTIDE SEQUENCE</scope>
    <source>
        <strain evidence="10">GVMAG-M-3300023184-62</strain>
    </source>
</reference>
<evidence type="ECO:0000256" key="3">
    <source>
        <dbReference type="ARBA" id="ARBA00022679"/>
    </source>
</evidence>
<keyword evidence="5" id="KW-0067">ATP-binding</keyword>
<evidence type="ECO:0000256" key="6">
    <source>
        <dbReference type="ARBA" id="ARBA00022844"/>
    </source>
</evidence>
<dbReference type="InterPro" id="IPR045355">
    <property type="entry name" value="PolyA_pol_cat_su"/>
</dbReference>
<evidence type="ECO:0000256" key="5">
    <source>
        <dbReference type="ARBA" id="ARBA00022840"/>
    </source>
</evidence>
<dbReference type="GO" id="GO:0044423">
    <property type="term" value="C:virion component"/>
    <property type="evidence" value="ECO:0007669"/>
    <property type="project" value="UniProtKB-KW"/>
</dbReference>
<evidence type="ECO:0000259" key="9">
    <source>
        <dbReference type="Pfam" id="PF19244"/>
    </source>
</evidence>
<dbReference type="Pfam" id="PF19244">
    <property type="entry name" value="Poly_A_pol_cat"/>
    <property type="match status" value="1"/>
</dbReference>
<evidence type="ECO:0000313" key="10">
    <source>
        <dbReference type="EMBL" id="QHT89731.1"/>
    </source>
</evidence>
<keyword evidence="7" id="KW-0804">Transcription</keyword>
<accession>A0A6C0I9N4</accession>
<sequence length="425" mass="48567">MEEGLLRNIQSKILEKKEVVNAIEILNKQVEIAKEAYDLKQAANPLVRAAIKVVEGFLKETKRLCYGGQAINAHLPKELKFYDTKKEIPDYDVYTPNVQKDIRTIMSRLRKAGFPEVAHREGLHEGTYKISVAYYNVLDLTYMPLEVYSVLWKRSAIIEHIHYVDANFLRSNMYKELSQPEGEIDRWEKVYSRLVLLNTAVPIDSCDEAPIDGLIPKAIYLNIFQFLMQNRRILAGAFITQLYQKKHKNYSWLLKDNKHPILFFSPNPENDLNALQSIIGKVSAERHDAISDVVPGYIVVRLEKTTVCVIIEEYACHSYNIVRLQDKSEILVASIDTAIRLFYSLALVKGVISETSIHCVAQNLVDISMKIRSGKLESEFPLFSIECTGHQHTKGSLLRAKRLRGKLRKYTRKGSKAILNVTGAQ</sequence>
<keyword evidence="2" id="KW-0507">mRNA processing</keyword>